<dbReference type="AlphaFoldDB" id="F4L0N4"/>
<sequence length="143" mass="16872">MMSAVYMPVRPAKTHQIIARQILINLTSKLNLKEWQPIQEAALRDDDEKSLSADVTVFDKEETAKVCIEIFKKPFSDNAKRKRYEELIDYYPDLQEIFFVVYRPLLEYYDYEIQGWYKITPQNEVIEESDYSDCLGLEIGVFA</sequence>
<organism evidence="1 2">
    <name type="scientific">Haliscomenobacter hydrossis (strain ATCC 27775 / DSM 1100 / LMG 10767 / O)</name>
    <dbReference type="NCBI Taxonomy" id="760192"/>
    <lineage>
        <taxon>Bacteria</taxon>
        <taxon>Pseudomonadati</taxon>
        <taxon>Bacteroidota</taxon>
        <taxon>Saprospiria</taxon>
        <taxon>Saprospirales</taxon>
        <taxon>Haliscomenobacteraceae</taxon>
        <taxon>Haliscomenobacter</taxon>
    </lineage>
</organism>
<keyword evidence="2" id="KW-1185">Reference proteome</keyword>
<gene>
    <name evidence="1" type="ordered locus">Halhy_1626</name>
</gene>
<name>F4L0N4_HALH1</name>
<accession>F4L0N4</accession>
<dbReference type="Proteomes" id="UP000008461">
    <property type="component" value="Chromosome"/>
</dbReference>
<protein>
    <submittedName>
        <fullName evidence="1">Uncharacterized protein</fullName>
    </submittedName>
</protein>
<reference key="2">
    <citation type="submission" date="2011-04" db="EMBL/GenBank/DDBJ databases">
        <title>Complete sequence of chromosome of Haliscomenobacter hydrossis DSM 1100.</title>
        <authorList>
            <consortium name="US DOE Joint Genome Institute (JGI-PGF)"/>
            <person name="Lucas S."/>
            <person name="Han J."/>
            <person name="Lapidus A."/>
            <person name="Bruce D."/>
            <person name="Goodwin L."/>
            <person name="Pitluck S."/>
            <person name="Peters L."/>
            <person name="Kyrpides N."/>
            <person name="Mavromatis K."/>
            <person name="Ivanova N."/>
            <person name="Ovchinnikova G."/>
            <person name="Pagani I."/>
            <person name="Daligault H."/>
            <person name="Detter J.C."/>
            <person name="Han C."/>
            <person name="Land M."/>
            <person name="Hauser L."/>
            <person name="Markowitz V."/>
            <person name="Cheng J.-F."/>
            <person name="Hugenholtz P."/>
            <person name="Woyke T."/>
            <person name="Wu D."/>
            <person name="Verbarg S."/>
            <person name="Frueling A."/>
            <person name="Brambilla E."/>
            <person name="Klenk H.-P."/>
            <person name="Eisen J.A."/>
        </authorList>
    </citation>
    <scope>NUCLEOTIDE SEQUENCE</scope>
    <source>
        <strain>DSM 1100</strain>
    </source>
</reference>
<dbReference type="Gene3D" id="3.90.1570.20">
    <property type="match status" value="1"/>
</dbReference>
<dbReference type="HOGENOM" id="CLU_1803482_0_0_10"/>
<evidence type="ECO:0000313" key="2">
    <source>
        <dbReference type="Proteomes" id="UP000008461"/>
    </source>
</evidence>
<reference evidence="1 2" key="1">
    <citation type="journal article" date="2011" name="Stand. Genomic Sci.">
        <title>Complete genome sequence of Haliscomenobacter hydrossis type strain (O).</title>
        <authorList>
            <consortium name="US DOE Joint Genome Institute (JGI-PGF)"/>
            <person name="Daligault H."/>
            <person name="Lapidus A."/>
            <person name="Zeytun A."/>
            <person name="Nolan M."/>
            <person name="Lucas S."/>
            <person name="Del Rio T.G."/>
            <person name="Tice H."/>
            <person name="Cheng J.F."/>
            <person name="Tapia R."/>
            <person name="Han C."/>
            <person name="Goodwin L."/>
            <person name="Pitluck S."/>
            <person name="Liolios K."/>
            <person name="Pagani I."/>
            <person name="Ivanova N."/>
            <person name="Huntemann M."/>
            <person name="Mavromatis K."/>
            <person name="Mikhailova N."/>
            <person name="Pati A."/>
            <person name="Chen A."/>
            <person name="Palaniappan K."/>
            <person name="Land M."/>
            <person name="Hauser L."/>
            <person name="Brambilla E.M."/>
            <person name="Rohde M."/>
            <person name="Verbarg S."/>
            <person name="Goker M."/>
            <person name="Bristow J."/>
            <person name="Eisen J.A."/>
            <person name="Markowitz V."/>
            <person name="Hugenholtz P."/>
            <person name="Kyrpides N.C."/>
            <person name="Klenk H.P."/>
            <person name="Woyke T."/>
        </authorList>
    </citation>
    <scope>NUCLEOTIDE SEQUENCE [LARGE SCALE GENOMIC DNA]</scope>
    <source>
        <strain evidence="2">ATCC 27775 / DSM 1100 / LMG 10767 / O</strain>
    </source>
</reference>
<dbReference type="KEGG" id="hhy:Halhy_1626"/>
<dbReference type="RefSeq" id="WP_013764070.1">
    <property type="nucleotide sequence ID" value="NC_015510.1"/>
</dbReference>
<proteinExistence type="predicted"/>
<dbReference type="EMBL" id="CP002691">
    <property type="protein sequence ID" value="AEE49516.1"/>
    <property type="molecule type" value="Genomic_DNA"/>
</dbReference>
<evidence type="ECO:0000313" key="1">
    <source>
        <dbReference type="EMBL" id="AEE49516.1"/>
    </source>
</evidence>